<evidence type="ECO:0000256" key="9">
    <source>
        <dbReference type="ARBA" id="ARBA00022989"/>
    </source>
</evidence>
<dbReference type="Pfam" id="PF02386">
    <property type="entry name" value="TrkH"/>
    <property type="match status" value="1"/>
</dbReference>
<feature type="transmembrane region" description="Helical" evidence="13">
    <location>
        <begin position="142"/>
        <end position="161"/>
    </location>
</feature>
<keyword evidence="4" id="KW-1003">Cell membrane</keyword>
<feature type="binding site" evidence="12">
    <location>
        <position position="119"/>
    </location>
    <ligand>
        <name>K(+)</name>
        <dbReference type="ChEBI" id="CHEBI:29103"/>
    </ligand>
</feature>
<dbReference type="AlphaFoldDB" id="A0A1I2CPP9"/>
<evidence type="ECO:0000256" key="4">
    <source>
        <dbReference type="ARBA" id="ARBA00022475"/>
    </source>
</evidence>
<dbReference type="RefSeq" id="WP_093918500.1">
    <property type="nucleotide sequence ID" value="NZ_FONW01000001.1"/>
</dbReference>
<organism evidence="14 15">
    <name type="scientific">Sunxiuqinia elliptica</name>
    <dbReference type="NCBI Taxonomy" id="655355"/>
    <lineage>
        <taxon>Bacteria</taxon>
        <taxon>Pseudomonadati</taxon>
        <taxon>Bacteroidota</taxon>
        <taxon>Bacteroidia</taxon>
        <taxon>Marinilabiliales</taxon>
        <taxon>Prolixibacteraceae</taxon>
        <taxon>Sunxiuqinia</taxon>
    </lineage>
</organism>
<dbReference type="GO" id="GO:0005886">
    <property type="term" value="C:plasma membrane"/>
    <property type="evidence" value="ECO:0007669"/>
    <property type="project" value="UniProtKB-SubCell"/>
</dbReference>
<feature type="transmembrane region" description="Helical" evidence="13">
    <location>
        <begin position="338"/>
        <end position="361"/>
    </location>
</feature>
<comment type="subcellular location">
    <subcellularLocation>
        <location evidence="1">Cell inner membrane</location>
        <topology evidence="1">Multi-pass membrane protein</topology>
    </subcellularLocation>
</comment>
<dbReference type="InterPro" id="IPR004772">
    <property type="entry name" value="TrkH"/>
</dbReference>
<keyword evidence="3" id="KW-0813">Transport</keyword>
<feature type="transmembrane region" description="Helical" evidence="13">
    <location>
        <begin position="78"/>
        <end position="99"/>
    </location>
</feature>
<feature type="transmembrane region" description="Helical" evidence="13">
    <location>
        <begin position="462"/>
        <end position="487"/>
    </location>
</feature>
<feature type="transmembrane region" description="Helical" evidence="13">
    <location>
        <begin position="281"/>
        <end position="300"/>
    </location>
</feature>
<feature type="transmembrane region" description="Helical" evidence="13">
    <location>
        <begin position="426"/>
        <end position="450"/>
    </location>
</feature>
<dbReference type="GO" id="GO:0046872">
    <property type="term" value="F:metal ion binding"/>
    <property type="evidence" value="ECO:0007669"/>
    <property type="project" value="UniProtKB-KW"/>
</dbReference>
<evidence type="ECO:0000256" key="6">
    <source>
        <dbReference type="ARBA" id="ARBA00022538"/>
    </source>
</evidence>
<feature type="transmembrane region" description="Helical" evidence="13">
    <location>
        <begin position="12"/>
        <end position="38"/>
    </location>
</feature>
<evidence type="ECO:0000313" key="15">
    <source>
        <dbReference type="Proteomes" id="UP000198964"/>
    </source>
</evidence>
<feature type="transmembrane region" description="Helical" evidence="13">
    <location>
        <begin position="44"/>
        <end position="66"/>
    </location>
</feature>
<proteinExistence type="inferred from homology"/>
<accession>A0A1I2CPP9</accession>
<dbReference type="GO" id="GO:0015379">
    <property type="term" value="F:potassium:chloride symporter activity"/>
    <property type="evidence" value="ECO:0007669"/>
    <property type="project" value="InterPro"/>
</dbReference>
<evidence type="ECO:0000256" key="5">
    <source>
        <dbReference type="ARBA" id="ARBA00022519"/>
    </source>
</evidence>
<dbReference type="STRING" id="655355.SAMN05216283_101795"/>
<dbReference type="InterPro" id="IPR003445">
    <property type="entry name" value="Cat_transpt"/>
</dbReference>
<dbReference type="Proteomes" id="UP000198964">
    <property type="component" value="Unassembled WGS sequence"/>
</dbReference>
<keyword evidence="15" id="KW-1185">Reference proteome</keyword>
<comment type="similarity">
    <text evidence="2">Belongs to the TrkH potassium transport family.</text>
</comment>
<gene>
    <name evidence="14" type="ORF">SAMN05216283_101795</name>
</gene>
<dbReference type="PANTHER" id="PTHR32024:SF2">
    <property type="entry name" value="TRK SYSTEM POTASSIUM UPTAKE PROTEIN TRKG-RELATED"/>
    <property type="match status" value="1"/>
</dbReference>
<name>A0A1I2CPP9_9BACT</name>
<evidence type="ECO:0000256" key="3">
    <source>
        <dbReference type="ARBA" id="ARBA00022448"/>
    </source>
</evidence>
<keyword evidence="7 13" id="KW-0812">Transmembrane</keyword>
<keyword evidence="5" id="KW-0997">Cell inner membrane</keyword>
<dbReference type="PIRSF" id="PIRSF006247">
    <property type="entry name" value="TrkH"/>
    <property type="match status" value="1"/>
</dbReference>
<keyword evidence="10" id="KW-0406">Ion transport</keyword>
<evidence type="ECO:0000256" key="11">
    <source>
        <dbReference type="ARBA" id="ARBA00023136"/>
    </source>
</evidence>
<evidence type="ECO:0000256" key="10">
    <source>
        <dbReference type="ARBA" id="ARBA00023065"/>
    </source>
</evidence>
<dbReference type="PANTHER" id="PTHR32024">
    <property type="entry name" value="TRK SYSTEM POTASSIUM UPTAKE PROTEIN TRKG-RELATED"/>
    <property type="match status" value="1"/>
</dbReference>
<evidence type="ECO:0000256" key="12">
    <source>
        <dbReference type="PIRSR" id="PIRSR006247-1"/>
    </source>
</evidence>
<dbReference type="EMBL" id="FONW01000001">
    <property type="protein sequence ID" value="SFE70228.1"/>
    <property type="molecule type" value="Genomic_DNA"/>
</dbReference>
<keyword evidence="12" id="KW-0479">Metal-binding</keyword>
<keyword evidence="8 12" id="KW-0630">Potassium</keyword>
<evidence type="ECO:0000313" key="14">
    <source>
        <dbReference type="EMBL" id="SFE70228.1"/>
    </source>
</evidence>
<keyword evidence="6" id="KW-0633">Potassium transport</keyword>
<keyword evidence="9 13" id="KW-1133">Transmembrane helix</keyword>
<keyword evidence="11 13" id="KW-0472">Membrane</keyword>
<feature type="binding site" evidence="12">
    <location>
        <position position="120"/>
    </location>
    <ligand>
        <name>K(+)</name>
        <dbReference type="ChEBI" id="CHEBI:29103"/>
    </ligand>
</feature>
<evidence type="ECO:0000256" key="1">
    <source>
        <dbReference type="ARBA" id="ARBA00004429"/>
    </source>
</evidence>
<reference evidence="14 15" key="1">
    <citation type="submission" date="2016-10" db="EMBL/GenBank/DDBJ databases">
        <authorList>
            <person name="de Groot N.N."/>
        </authorList>
    </citation>
    <scope>NUCLEOTIDE SEQUENCE [LARGE SCALE GENOMIC DNA]</scope>
    <source>
        <strain evidence="14 15">CGMCC 1.9156</strain>
    </source>
</reference>
<feature type="binding site" evidence="12">
    <location>
        <position position="228"/>
    </location>
    <ligand>
        <name>K(+)</name>
        <dbReference type="ChEBI" id="CHEBI:29103"/>
    </ligand>
</feature>
<feature type="transmembrane region" description="Helical" evidence="13">
    <location>
        <begin position="188"/>
        <end position="207"/>
    </location>
</feature>
<protein>
    <submittedName>
        <fullName evidence="14">Trk system potassium uptake protein TrkH</fullName>
    </submittedName>
</protein>
<feature type="binding site" evidence="12">
    <location>
        <position position="323"/>
    </location>
    <ligand>
        <name>K(+)</name>
        <dbReference type="ChEBI" id="CHEBI:29103"/>
    </ligand>
</feature>
<evidence type="ECO:0000256" key="2">
    <source>
        <dbReference type="ARBA" id="ARBA00009137"/>
    </source>
</evidence>
<evidence type="ECO:0000256" key="7">
    <source>
        <dbReference type="ARBA" id="ARBA00022692"/>
    </source>
</evidence>
<sequence length="489" mass="54594">MNLRKGSPINVLLIIHIISIILLFEGLFMLLALAIAFYDREPDTIQFAMAIATTLGTSAIMYLISWKRRHQEPGTRESLVIVTIGWLFLAFFGCLPYVFTQAIPSFVDAYFESMSGFTTTGSSILTDIEALPRSILFWRSETHWIGGMGIIVLVVAIMPLLKMYGSQLFNLEASVVVEEKFSTKIRYVARNIWLIYVGLTVIETFLLRLGGMNLFDSICHSFATVATGGFSTKNTSITDYSPYIQYVIMLFMLLSGINFVLHVLTLQGKFKRVIKNNELRFYLKIVGFIGALLSLILFFSKDISFEKAFRDSFFQVISVITATGFATDDYLLWPNQGIMLIVLIMLIGACAGSTGGGVKVIRHYINWQVIKRSVRQTISPNAVCNVKYNNRLLTYKQVSAVSTFILLYYGLVVIGTMSMVGLGNDWATSFGSVVTTMGGIGPGFGLVGPASNFSMLSDVSKLLLSFTMLLGRLEIFPVLTLFTPWFWRT</sequence>
<feature type="transmembrane region" description="Helical" evidence="13">
    <location>
        <begin position="243"/>
        <end position="261"/>
    </location>
</feature>
<feature type="transmembrane region" description="Helical" evidence="13">
    <location>
        <begin position="398"/>
        <end position="420"/>
    </location>
</feature>
<evidence type="ECO:0000256" key="8">
    <source>
        <dbReference type="ARBA" id="ARBA00022958"/>
    </source>
</evidence>
<evidence type="ECO:0000256" key="13">
    <source>
        <dbReference type="SAM" id="Phobius"/>
    </source>
</evidence>